<reference evidence="9 10" key="1">
    <citation type="submission" date="2015-10" db="EMBL/GenBank/DDBJ databases">
        <title>Draft genome sequence of Streptomyces bungoensis DSM 41781, type strain for the species Streptomyces bungoensis.</title>
        <authorList>
            <person name="Ruckert C."/>
            <person name="Winkler A."/>
            <person name="Kalinowski J."/>
            <person name="Kampfer P."/>
            <person name="Glaeser S."/>
        </authorList>
    </citation>
    <scope>NUCLEOTIDE SEQUENCE [LARGE SCALE GENOMIC DNA]</scope>
    <source>
        <strain evidence="9 10">DSM 41781</strain>
    </source>
</reference>
<dbReference type="SUPFAM" id="SSF103473">
    <property type="entry name" value="MFS general substrate transporter"/>
    <property type="match status" value="1"/>
</dbReference>
<dbReference type="GO" id="GO:0022857">
    <property type="term" value="F:transmembrane transporter activity"/>
    <property type="evidence" value="ECO:0007669"/>
    <property type="project" value="InterPro"/>
</dbReference>
<dbReference type="PANTHER" id="PTHR23513:SF11">
    <property type="entry name" value="STAPHYLOFERRIN A TRANSPORTER"/>
    <property type="match status" value="1"/>
</dbReference>
<dbReference type="Proteomes" id="UP000053024">
    <property type="component" value="Unassembled WGS sequence"/>
</dbReference>
<feature type="transmembrane region" description="Helical" evidence="7">
    <location>
        <begin position="377"/>
        <end position="398"/>
    </location>
</feature>
<dbReference type="Gene3D" id="1.20.1250.20">
    <property type="entry name" value="MFS general substrate transporter like domains"/>
    <property type="match status" value="1"/>
</dbReference>
<evidence type="ECO:0000256" key="4">
    <source>
        <dbReference type="ARBA" id="ARBA00022692"/>
    </source>
</evidence>
<dbReference type="PROSITE" id="PS50850">
    <property type="entry name" value="MFS"/>
    <property type="match status" value="1"/>
</dbReference>
<feature type="transmembrane region" description="Helical" evidence="7">
    <location>
        <begin position="165"/>
        <end position="187"/>
    </location>
</feature>
<evidence type="ECO:0000256" key="2">
    <source>
        <dbReference type="ARBA" id="ARBA00022448"/>
    </source>
</evidence>
<evidence type="ECO:0000256" key="6">
    <source>
        <dbReference type="ARBA" id="ARBA00023136"/>
    </source>
</evidence>
<keyword evidence="3" id="KW-1003">Cell membrane</keyword>
<feature type="transmembrane region" description="Helical" evidence="7">
    <location>
        <begin position="76"/>
        <end position="101"/>
    </location>
</feature>
<dbReference type="AlphaFoldDB" id="A0A117RDU1"/>
<evidence type="ECO:0000313" key="9">
    <source>
        <dbReference type="EMBL" id="KUN85333.1"/>
    </source>
</evidence>
<evidence type="ECO:0000256" key="7">
    <source>
        <dbReference type="SAM" id="Phobius"/>
    </source>
</evidence>
<evidence type="ECO:0000256" key="1">
    <source>
        <dbReference type="ARBA" id="ARBA00004651"/>
    </source>
</evidence>
<comment type="subcellular location">
    <subcellularLocation>
        <location evidence="1">Cell membrane</location>
        <topology evidence="1">Multi-pass membrane protein</topology>
    </subcellularLocation>
</comment>
<feature type="transmembrane region" description="Helical" evidence="7">
    <location>
        <begin position="21"/>
        <end position="39"/>
    </location>
</feature>
<feature type="domain" description="Major facilitator superfamily (MFS) profile" evidence="8">
    <location>
        <begin position="1"/>
        <end position="194"/>
    </location>
</feature>
<dbReference type="STRING" id="285568.AQJ66_14385"/>
<keyword evidence="6 7" id="KW-0472">Membrane</keyword>
<feature type="transmembrane region" description="Helical" evidence="7">
    <location>
        <begin position="256"/>
        <end position="277"/>
    </location>
</feature>
<feature type="transmembrane region" description="Helical" evidence="7">
    <location>
        <begin position="289"/>
        <end position="308"/>
    </location>
</feature>
<feature type="transmembrane region" description="Helical" evidence="7">
    <location>
        <begin position="224"/>
        <end position="244"/>
    </location>
</feature>
<dbReference type="PANTHER" id="PTHR23513">
    <property type="entry name" value="INTEGRAL MEMBRANE EFFLUX PROTEIN-RELATED"/>
    <property type="match status" value="1"/>
</dbReference>
<dbReference type="GO" id="GO:0005886">
    <property type="term" value="C:plasma membrane"/>
    <property type="evidence" value="ECO:0007669"/>
    <property type="project" value="UniProtKB-SubCell"/>
</dbReference>
<evidence type="ECO:0000256" key="3">
    <source>
        <dbReference type="ARBA" id="ARBA00022475"/>
    </source>
</evidence>
<accession>A0A117RDU1</accession>
<keyword evidence="5 7" id="KW-1133">Transmembrane helix</keyword>
<dbReference type="InterPro" id="IPR010290">
    <property type="entry name" value="TM_effector"/>
</dbReference>
<dbReference type="EMBL" id="LMWX01000020">
    <property type="protein sequence ID" value="KUN85333.1"/>
    <property type="molecule type" value="Genomic_DNA"/>
</dbReference>
<organism evidence="9 10">
    <name type="scientific">Streptomyces bungoensis</name>
    <dbReference type="NCBI Taxonomy" id="285568"/>
    <lineage>
        <taxon>Bacteria</taxon>
        <taxon>Bacillati</taxon>
        <taxon>Actinomycetota</taxon>
        <taxon>Actinomycetes</taxon>
        <taxon>Kitasatosporales</taxon>
        <taxon>Streptomycetaceae</taxon>
        <taxon>Streptomyces</taxon>
    </lineage>
</organism>
<dbReference type="Pfam" id="PF05977">
    <property type="entry name" value="MFS_3"/>
    <property type="match status" value="1"/>
</dbReference>
<dbReference type="InterPro" id="IPR036259">
    <property type="entry name" value="MFS_trans_sf"/>
</dbReference>
<dbReference type="OrthoDB" id="3661340at2"/>
<feature type="transmembrane region" description="Helical" evidence="7">
    <location>
        <begin position="45"/>
        <end position="69"/>
    </location>
</feature>
<dbReference type="InterPro" id="IPR020846">
    <property type="entry name" value="MFS_dom"/>
</dbReference>
<evidence type="ECO:0000256" key="5">
    <source>
        <dbReference type="ARBA" id="ARBA00022989"/>
    </source>
</evidence>
<feature type="transmembrane region" description="Helical" evidence="7">
    <location>
        <begin position="349"/>
        <end position="371"/>
    </location>
</feature>
<keyword evidence="4 7" id="KW-0812">Transmembrane</keyword>
<dbReference type="CDD" id="cd06173">
    <property type="entry name" value="MFS_MefA_like"/>
    <property type="match status" value="1"/>
</dbReference>
<evidence type="ECO:0000259" key="8">
    <source>
        <dbReference type="PROSITE" id="PS50850"/>
    </source>
</evidence>
<dbReference type="RefSeq" id="WP_061920826.1">
    <property type="nucleotide sequence ID" value="NZ_JBEYBH010000026.1"/>
</dbReference>
<comment type="caution">
    <text evidence="9">The sequence shown here is derived from an EMBL/GenBank/DDBJ whole genome shotgun (WGS) entry which is preliminary data.</text>
</comment>
<gene>
    <name evidence="9" type="ORF">AQJ66_14385</name>
</gene>
<protein>
    <recommendedName>
        <fullName evidence="8">Major facilitator superfamily (MFS) profile domain-containing protein</fullName>
    </recommendedName>
</protein>
<proteinExistence type="predicted"/>
<keyword evidence="2" id="KW-0813">Transport</keyword>
<keyword evidence="10" id="KW-1185">Reference proteome</keyword>
<evidence type="ECO:0000313" key="10">
    <source>
        <dbReference type="Proteomes" id="UP000053024"/>
    </source>
</evidence>
<sequence length="419" mass="43159">MRKYLDVLRIADFRRLWTGSTLSLLGDGASWTAMAWLAVTHGGAASLSLLGLCYTAPILVGGVLGGVVVDRYSRRMLLIVDSLCRGGAMGAVPLLALAGLFHLWQLYAAAAVCGLFKILPIAITPAVVPELVPRDRFAAGTALETIAQGVASLVGPAIGGALIPLLGAQAVLTLDAATFLAFPLFVLRMDHRLPRPSGPAGARADGSRSSWLPVVRLVLRDRPLLAITVAFSALNTAAGMLMVVQPWLAHDRLRDGAGVLGLLVAGLAAAELIGSFAGGTLDAATRPMLRIGACQLLAGTGLLLLLGGHLPAVLAGQLVFGAGSALATVSSQVVRYARTPPELLARTMTLMRTLMLGAIPLGSLVAGPLLAAHRYTATVLVMAGVTVVPGLLLCAVRVPAPPAGPDRPADSAEEHLVEG</sequence>
<name>A0A117RDU1_9ACTN</name>